<dbReference type="Pfam" id="PF01842">
    <property type="entry name" value="ACT"/>
    <property type="match status" value="1"/>
</dbReference>
<evidence type="ECO:0000256" key="13">
    <source>
        <dbReference type="RuleBase" id="RU004171"/>
    </source>
</evidence>
<dbReference type="SUPFAM" id="SSF55021">
    <property type="entry name" value="ACT-like"/>
    <property type="match status" value="1"/>
</dbReference>
<dbReference type="GO" id="GO:0009086">
    <property type="term" value="P:methionine biosynthetic process"/>
    <property type="evidence" value="ECO:0007669"/>
    <property type="project" value="UniProtKB-KW"/>
</dbReference>
<feature type="binding site" evidence="12">
    <location>
        <begin position="10"/>
        <end position="17"/>
    </location>
    <ligand>
        <name>NADP(+)</name>
        <dbReference type="ChEBI" id="CHEBI:58349"/>
    </ligand>
</feature>
<feature type="domain" description="ACT" evidence="14">
    <location>
        <begin position="352"/>
        <end position="433"/>
    </location>
</feature>
<dbReference type="Gene3D" id="3.30.360.10">
    <property type="entry name" value="Dihydrodipicolinate Reductase, domain 2"/>
    <property type="match status" value="1"/>
</dbReference>
<dbReference type="OrthoDB" id="9808167at2"/>
<dbReference type="Proteomes" id="UP000284605">
    <property type="component" value="Unassembled WGS sequence"/>
</dbReference>
<gene>
    <name evidence="15" type="ORF">D3874_09580</name>
</gene>
<evidence type="ECO:0000256" key="3">
    <source>
        <dbReference type="ARBA" id="ARBA00006753"/>
    </source>
</evidence>
<dbReference type="RefSeq" id="WP_119777892.1">
    <property type="nucleotide sequence ID" value="NZ_QYUK01000011.1"/>
</dbReference>
<dbReference type="Pfam" id="PF03447">
    <property type="entry name" value="NAD_binding_3"/>
    <property type="match status" value="1"/>
</dbReference>
<dbReference type="SUPFAM" id="SSF51735">
    <property type="entry name" value="NAD(P)-binding Rossmann-fold domains"/>
    <property type="match status" value="1"/>
</dbReference>
<dbReference type="InterPro" id="IPR002912">
    <property type="entry name" value="ACT_dom"/>
</dbReference>
<comment type="pathway">
    <text evidence="2">Amino-acid biosynthesis; L-methionine biosynthesis via de novo pathway; L-homoserine from L-aspartate: step 3/3.</text>
</comment>
<dbReference type="NCBIfam" id="NF004976">
    <property type="entry name" value="PRK06349.1"/>
    <property type="match status" value="1"/>
</dbReference>
<keyword evidence="9" id="KW-0560">Oxidoreductase</keyword>
<reference evidence="15 16" key="1">
    <citation type="submission" date="2018-09" db="EMBL/GenBank/DDBJ databases">
        <authorList>
            <person name="Zhu H."/>
        </authorList>
    </citation>
    <scope>NUCLEOTIDE SEQUENCE [LARGE SCALE GENOMIC DNA]</scope>
    <source>
        <strain evidence="15 16">K1W22B-8</strain>
    </source>
</reference>
<dbReference type="Gene3D" id="3.30.70.260">
    <property type="match status" value="1"/>
</dbReference>
<dbReference type="GO" id="GO:0004412">
    <property type="term" value="F:homoserine dehydrogenase activity"/>
    <property type="evidence" value="ECO:0007669"/>
    <property type="project" value="UniProtKB-EC"/>
</dbReference>
<dbReference type="InterPro" id="IPR036291">
    <property type="entry name" value="NAD(P)-bd_dom_sf"/>
</dbReference>
<evidence type="ECO:0000256" key="12">
    <source>
        <dbReference type="PIRSR" id="PIRSR000098-2"/>
    </source>
</evidence>
<dbReference type="PIRSF" id="PIRSF000098">
    <property type="entry name" value="Homoser_dehydrog"/>
    <property type="match status" value="1"/>
</dbReference>
<dbReference type="PANTHER" id="PTHR43331:SF1">
    <property type="entry name" value="HOMOSERINE DEHYDROGENASE"/>
    <property type="match status" value="1"/>
</dbReference>
<dbReference type="CDD" id="cd04881">
    <property type="entry name" value="ACT_HSDH-Hom"/>
    <property type="match status" value="1"/>
</dbReference>
<evidence type="ECO:0000256" key="9">
    <source>
        <dbReference type="ARBA" id="ARBA00023002"/>
    </source>
</evidence>
<evidence type="ECO:0000256" key="2">
    <source>
        <dbReference type="ARBA" id="ARBA00005062"/>
    </source>
</evidence>
<comment type="similarity">
    <text evidence="3 13">Belongs to the homoserine dehydrogenase family.</text>
</comment>
<comment type="caution">
    <text evidence="15">The sequence shown here is derived from an EMBL/GenBank/DDBJ whole genome shotgun (WGS) entry which is preliminary data.</text>
</comment>
<accession>A0A418WB75</accession>
<evidence type="ECO:0000259" key="14">
    <source>
        <dbReference type="PROSITE" id="PS51671"/>
    </source>
</evidence>
<feature type="binding site" evidence="12">
    <location>
        <position position="108"/>
    </location>
    <ligand>
        <name>NADPH</name>
        <dbReference type="ChEBI" id="CHEBI:57783"/>
    </ligand>
</feature>
<dbReference type="FunFam" id="3.30.360.10:FF:000005">
    <property type="entry name" value="Homoserine dehydrogenase"/>
    <property type="match status" value="1"/>
</dbReference>
<dbReference type="InterPro" id="IPR016204">
    <property type="entry name" value="HDH"/>
</dbReference>
<keyword evidence="8 12" id="KW-0521">NADP</keyword>
<dbReference type="UniPathway" id="UPA00050">
    <property type="reaction ID" value="UER00063"/>
</dbReference>
<keyword evidence="16" id="KW-1185">Reference proteome</keyword>
<dbReference type="EC" id="1.1.1.3" evidence="4"/>
<dbReference type="GO" id="GO:0009088">
    <property type="term" value="P:threonine biosynthetic process"/>
    <property type="evidence" value="ECO:0007669"/>
    <property type="project" value="UniProtKB-UniPathway"/>
</dbReference>
<dbReference type="AlphaFoldDB" id="A0A418WB75"/>
<dbReference type="InterPro" id="IPR001342">
    <property type="entry name" value="HDH_cat"/>
</dbReference>
<keyword evidence="10" id="KW-0486">Methionine biosynthesis</keyword>
<comment type="pathway">
    <text evidence="1">Amino-acid biosynthesis; L-threonine biosynthesis; L-threonine from L-aspartate: step 3/5.</text>
</comment>
<evidence type="ECO:0000256" key="7">
    <source>
        <dbReference type="ARBA" id="ARBA00022697"/>
    </source>
</evidence>
<evidence type="ECO:0000313" key="16">
    <source>
        <dbReference type="Proteomes" id="UP000284605"/>
    </source>
</evidence>
<dbReference type="PANTHER" id="PTHR43331">
    <property type="entry name" value="HOMOSERINE DEHYDROGENASE"/>
    <property type="match status" value="1"/>
</dbReference>
<dbReference type="GO" id="GO:0050661">
    <property type="term" value="F:NADP binding"/>
    <property type="evidence" value="ECO:0007669"/>
    <property type="project" value="InterPro"/>
</dbReference>
<evidence type="ECO:0000256" key="1">
    <source>
        <dbReference type="ARBA" id="ARBA00005056"/>
    </source>
</evidence>
<dbReference type="PROSITE" id="PS01042">
    <property type="entry name" value="HOMOSER_DHGENASE"/>
    <property type="match status" value="1"/>
</dbReference>
<feature type="binding site" evidence="12">
    <location>
        <position position="193"/>
    </location>
    <ligand>
        <name>L-homoserine</name>
        <dbReference type="ChEBI" id="CHEBI:57476"/>
    </ligand>
</feature>
<evidence type="ECO:0000256" key="5">
    <source>
        <dbReference type="ARBA" id="ARBA00013376"/>
    </source>
</evidence>
<dbReference type="UniPathway" id="UPA00051">
    <property type="reaction ID" value="UER00465"/>
</dbReference>
<dbReference type="InterPro" id="IPR019811">
    <property type="entry name" value="HDH_CS"/>
</dbReference>
<proteinExistence type="inferred from homology"/>
<evidence type="ECO:0000256" key="10">
    <source>
        <dbReference type="ARBA" id="ARBA00023167"/>
    </source>
</evidence>
<dbReference type="Pfam" id="PF00742">
    <property type="entry name" value="Homoserine_dh"/>
    <property type="match status" value="1"/>
</dbReference>
<dbReference type="PROSITE" id="PS51671">
    <property type="entry name" value="ACT"/>
    <property type="match status" value="1"/>
</dbReference>
<keyword evidence="7" id="KW-0791">Threonine biosynthesis</keyword>
<dbReference type="InterPro" id="IPR045865">
    <property type="entry name" value="ACT-like_dom_sf"/>
</dbReference>
<dbReference type="Gene3D" id="3.40.50.720">
    <property type="entry name" value="NAD(P)-binding Rossmann-like Domain"/>
    <property type="match status" value="1"/>
</dbReference>
<evidence type="ECO:0000313" key="15">
    <source>
        <dbReference type="EMBL" id="RJF87250.1"/>
    </source>
</evidence>
<evidence type="ECO:0000256" key="6">
    <source>
        <dbReference type="ARBA" id="ARBA00022605"/>
    </source>
</evidence>
<evidence type="ECO:0000256" key="11">
    <source>
        <dbReference type="PIRSR" id="PIRSR000098-1"/>
    </source>
</evidence>
<sequence>MTEPLRLGIAGLGTVGGGLVRLLDAHGDRLALRTGRRIEIAAVCARDKTKDRGLGHALDGVRWHDDAVALARDAQVDVLVELIGGNGVAKDAVEAALSLGKPVVTANKALLAHDGLALARAAERAGVALNFEAAVAGGIPVVKALREGFAGNRINALFGILNGTSNYILTSMAATGASFESALAEAQALGYAEADPSFDVDGVDAAHKLSLLASLAFAAPVDFSAVYVEGIRRITALDISFAHELGFRIKILGIARATDHGLEVRVHPAMVPEGTALAHVDGVYNGVVIEGDFVDQMVFEGRGAGAGPTASAVMADIVDIALGLKLPLYGVPVDRLGQIAMASIDRRIGACYLRLSVVDRPGVIADIAAILRDEQVSIESLLQRGRAPGEAVPVVIVTHEVEEAAMRRALARMGALATVLEPPTMIRIEEIKRA</sequence>
<protein>
    <recommendedName>
        <fullName evidence="5">Homoserine dehydrogenase</fullName>
        <ecNumber evidence="4">1.1.1.3</ecNumber>
    </recommendedName>
</protein>
<feature type="active site" description="Proton donor" evidence="11">
    <location>
        <position position="208"/>
    </location>
</feature>
<dbReference type="SUPFAM" id="SSF55347">
    <property type="entry name" value="Glyceraldehyde-3-phosphate dehydrogenase-like, C-terminal domain"/>
    <property type="match status" value="1"/>
</dbReference>
<keyword evidence="6" id="KW-0028">Amino-acid biosynthesis</keyword>
<evidence type="ECO:0000256" key="4">
    <source>
        <dbReference type="ARBA" id="ARBA00013213"/>
    </source>
</evidence>
<evidence type="ECO:0000256" key="8">
    <source>
        <dbReference type="ARBA" id="ARBA00022857"/>
    </source>
</evidence>
<dbReference type="InterPro" id="IPR005106">
    <property type="entry name" value="Asp/hSer_DH_NAD-bd"/>
</dbReference>
<dbReference type="EMBL" id="QYUK01000011">
    <property type="protein sequence ID" value="RJF87250.1"/>
    <property type="molecule type" value="Genomic_DNA"/>
</dbReference>
<organism evidence="15 16">
    <name type="scientific">Oleomonas cavernae</name>
    <dbReference type="NCBI Taxonomy" id="2320859"/>
    <lineage>
        <taxon>Bacteria</taxon>
        <taxon>Pseudomonadati</taxon>
        <taxon>Pseudomonadota</taxon>
        <taxon>Alphaproteobacteria</taxon>
        <taxon>Acetobacterales</taxon>
        <taxon>Acetobacteraceae</taxon>
        <taxon>Oleomonas</taxon>
    </lineage>
</organism>
<name>A0A418WB75_9PROT</name>